<feature type="compositionally biased region" description="Basic residues" evidence="1">
    <location>
        <begin position="84"/>
        <end position="107"/>
    </location>
</feature>
<feature type="compositionally biased region" description="Basic and acidic residues" evidence="1">
    <location>
        <begin position="108"/>
        <end position="122"/>
    </location>
</feature>
<feature type="compositionally biased region" description="Basic and acidic residues" evidence="1">
    <location>
        <begin position="68"/>
        <end position="83"/>
    </location>
</feature>
<comment type="caution">
    <text evidence="2">The sequence shown here is derived from an EMBL/GenBank/DDBJ whole genome shotgun (WGS) entry which is preliminary data.</text>
</comment>
<accession>A0AA40FHF2</accession>
<feature type="region of interest" description="Disordered" evidence="1">
    <location>
        <begin position="65"/>
        <end position="125"/>
    </location>
</feature>
<feature type="compositionally biased region" description="Basic and acidic residues" evidence="1">
    <location>
        <begin position="14"/>
        <end position="28"/>
    </location>
</feature>
<sequence>MQRGEESALVAGSHDPRARHEEKQEARAELPSLMQLTTLQRLPPGVPQREVVFGVGSKGIEAVVGWSDGDRERAKASENDRLKQTRTNRTPKKRCGGNGRRVGKPSRRSKEVKQGEKERQREGIQGVAKCAGKPTTLLPTAGYLFGERPNDDFCRPRLVTRASSKLHEILRNERLSQREASPGDLANFYVNTVEVLSCIYPLREDRDFWVDLSLLFTKRIVNVGG</sequence>
<feature type="region of interest" description="Disordered" evidence="1">
    <location>
        <begin position="1"/>
        <end position="36"/>
    </location>
</feature>
<name>A0AA40FHF2_9HYME</name>
<dbReference type="AlphaFoldDB" id="A0AA40FHF2"/>
<evidence type="ECO:0000256" key="1">
    <source>
        <dbReference type="SAM" id="MobiDB-lite"/>
    </source>
</evidence>
<dbReference type="EMBL" id="JAHYIQ010000039">
    <property type="protein sequence ID" value="KAK1119033.1"/>
    <property type="molecule type" value="Genomic_DNA"/>
</dbReference>
<reference evidence="2" key="1">
    <citation type="submission" date="2021-10" db="EMBL/GenBank/DDBJ databases">
        <title>Melipona bicolor Genome sequencing and assembly.</title>
        <authorList>
            <person name="Araujo N.S."/>
            <person name="Arias M.C."/>
        </authorList>
    </citation>
    <scope>NUCLEOTIDE SEQUENCE</scope>
    <source>
        <strain evidence="2">USP_2M_L1-L4_2017</strain>
        <tissue evidence="2">Whole body</tissue>
    </source>
</reference>
<organism evidence="2 3">
    <name type="scientific">Melipona bicolor</name>
    <dbReference type="NCBI Taxonomy" id="60889"/>
    <lineage>
        <taxon>Eukaryota</taxon>
        <taxon>Metazoa</taxon>
        <taxon>Ecdysozoa</taxon>
        <taxon>Arthropoda</taxon>
        <taxon>Hexapoda</taxon>
        <taxon>Insecta</taxon>
        <taxon>Pterygota</taxon>
        <taxon>Neoptera</taxon>
        <taxon>Endopterygota</taxon>
        <taxon>Hymenoptera</taxon>
        <taxon>Apocrita</taxon>
        <taxon>Aculeata</taxon>
        <taxon>Apoidea</taxon>
        <taxon>Anthophila</taxon>
        <taxon>Apidae</taxon>
        <taxon>Melipona</taxon>
    </lineage>
</organism>
<dbReference type="Proteomes" id="UP001177670">
    <property type="component" value="Unassembled WGS sequence"/>
</dbReference>
<evidence type="ECO:0000313" key="2">
    <source>
        <dbReference type="EMBL" id="KAK1119033.1"/>
    </source>
</evidence>
<gene>
    <name evidence="2" type="ORF">K0M31_013805</name>
</gene>
<keyword evidence="3" id="KW-1185">Reference proteome</keyword>
<evidence type="ECO:0000313" key="3">
    <source>
        <dbReference type="Proteomes" id="UP001177670"/>
    </source>
</evidence>
<protein>
    <submittedName>
        <fullName evidence="2">Uncharacterized protein</fullName>
    </submittedName>
</protein>
<proteinExistence type="predicted"/>